<dbReference type="Proteomes" id="UP001209803">
    <property type="component" value="Plasmid unnamed2"/>
</dbReference>
<feature type="transmembrane region" description="Helical" evidence="2">
    <location>
        <begin position="12"/>
        <end position="32"/>
    </location>
</feature>
<feature type="region of interest" description="Disordered" evidence="1">
    <location>
        <begin position="174"/>
        <end position="196"/>
    </location>
</feature>
<dbReference type="EMBL" id="CP120865">
    <property type="protein sequence ID" value="WFE92654.1"/>
    <property type="molecule type" value="Genomic_DNA"/>
</dbReference>
<evidence type="ECO:0000256" key="1">
    <source>
        <dbReference type="SAM" id="MobiDB-lite"/>
    </source>
</evidence>
<sequence length="282" mass="32378">MQKFWVGQLRSFFRYTILIIICTFLGSCMQIPKKYPGDITKDVAQQFLVKPPVGEDWHIFARNHLIHHNDDYPKPEKITARSKSVPRCIKMNNYGCVKHSPENPYFGTKAQNGYDGAHDKDGHAIFSDPKYSIAAKFYWFEKKYKKQGYQTARQLAERYLPWCDTSGSHQYKNDKSGKKWGRTCPDRKSAPASFKGPRCEEPKNGVPKKGQCQACNCPSKRIKVWLNGTNYGPDDKIELFDKQGKPTKLLQIIVTRNAPYEIGYKMKPTLVAEGAKLFVPTR</sequence>
<evidence type="ECO:0000313" key="3">
    <source>
        <dbReference type="EMBL" id="WFE92654.1"/>
    </source>
</evidence>
<geneLocation type="plasmid" evidence="3 4">
    <name>unnamed2</name>
</geneLocation>
<dbReference type="RefSeq" id="WP_265684747.1">
    <property type="nucleotide sequence ID" value="NZ_CP120865.1"/>
</dbReference>
<proteinExistence type="predicted"/>
<name>A0ABY8FB50_9HYPH</name>
<keyword evidence="2" id="KW-0472">Membrane</keyword>
<organism evidence="3 4">
    <name type="scientific">Roseibium porphyridii</name>
    <dbReference type="NCBI Taxonomy" id="2866279"/>
    <lineage>
        <taxon>Bacteria</taxon>
        <taxon>Pseudomonadati</taxon>
        <taxon>Pseudomonadota</taxon>
        <taxon>Alphaproteobacteria</taxon>
        <taxon>Hyphomicrobiales</taxon>
        <taxon>Stappiaceae</taxon>
        <taxon>Roseibium</taxon>
    </lineage>
</organism>
<keyword evidence="3" id="KW-0614">Plasmid</keyword>
<protein>
    <submittedName>
        <fullName evidence="3">Uncharacterized protein</fullName>
    </submittedName>
</protein>
<keyword evidence="2" id="KW-0812">Transmembrane</keyword>
<accession>A0ABY8FB50</accession>
<dbReference type="PROSITE" id="PS51257">
    <property type="entry name" value="PROKAR_LIPOPROTEIN"/>
    <property type="match status" value="1"/>
</dbReference>
<evidence type="ECO:0000313" key="4">
    <source>
        <dbReference type="Proteomes" id="UP001209803"/>
    </source>
</evidence>
<gene>
    <name evidence="3" type="ORF">K1718_27395</name>
</gene>
<keyword evidence="2" id="KW-1133">Transmembrane helix</keyword>
<reference evidence="3 4" key="1">
    <citation type="submission" date="2023-03" db="EMBL/GenBank/DDBJ databases">
        <title>Roseibium porphyridii sp. nov. and Roseibium rhodosorbium sp. nov. isolated from marine algae, Porphyridium cruentum and Rhodosorus marinus, respectively.</title>
        <authorList>
            <person name="Lee M.W."/>
            <person name="Choi B.J."/>
            <person name="Lee J.K."/>
            <person name="Choi D.G."/>
            <person name="Baek J.H."/>
            <person name="Bayburt H."/>
            <person name="Kim J.M."/>
            <person name="Han D.M."/>
            <person name="Kim K.H."/>
            <person name="Jeon C.O."/>
        </authorList>
    </citation>
    <scope>NUCLEOTIDE SEQUENCE [LARGE SCALE GENOMIC DNA]</scope>
    <source>
        <strain evidence="3 4">KMA01</strain>
        <plasmid evidence="3 4">unnamed2</plasmid>
    </source>
</reference>
<keyword evidence="4" id="KW-1185">Reference proteome</keyword>
<evidence type="ECO:0000256" key="2">
    <source>
        <dbReference type="SAM" id="Phobius"/>
    </source>
</evidence>